<dbReference type="InterPro" id="IPR027417">
    <property type="entry name" value="P-loop_NTPase"/>
</dbReference>
<dbReference type="Pfam" id="PF25601">
    <property type="entry name" value="AAA_lid_14"/>
    <property type="match status" value="1"/>
</dbReference>
<dbReference type="Pfam" id="PF00158">
    <property type="entry name" value="Sigma54_activat"/>
    <property type="match status" value="1"/>
</dbReference>
<dbReference type="SUPFAM" id="SSF52172">
    <property type="entry name" value="CheY-like"/>
    <property type="match status" value="1"/>
</dbReference>
<dbReference type="InterPro" id="IPR003593">
    <property type="entry name" value="AAA+_ATPase"/>
</dbReference>
<dbReference type="PROSITE" id="PS50110">
    <property type="entry name" value="RESPONSE_REGULATORY"/>
    <property type="match status" value="1"/>
</dbReference>
<dbReference type="CDD" id="cd00156">
    <property type="entry name" value="REC"/>
    <property type="match status" value="1"/>
</dbReference>
<dbReference type="PROSITE" id="PS50045">
    <property type="entry name" value="SIGMA54_INTERACT_4"/>
    <property type="match status" value="1"/>
</dbReference>
<keyword evidence="2" id="KW-0067">ATP-binding</keyword>
<evidence type="ECO:0000256" key="1">
    <source>
        <dbReference type="ARBA" id="ARBA00022741"/>
    </source>
</evidence>
<dbReference type="Gene3D" id="3.40.50.300">
    <property type="entry name" value="P-loop containing nucleotide triphosphate hydrolases"/>
    <property type="match status" value="1"/>
</dbReference>
<evidence type="ECO:0000256" key="2">
    <source>
        <dbReference type="ARBA" id="ARBA00022840"/>
    </source>
</evidence>
<evidence type="ECO:0000256" key="3">
    <source>
        <dbReference type="PROSITE-ProRule" id="PRU00169"/>
    </source>
</evidence>
<accession>A0ABW6HK99</accession>
<keyword evidence="7" id="KW-1185">Reference proteome</keyword>
<dbReference type="EMBL" id="JBHZQA010000003">
    <property type="protein sequence ID" value="MFE3847457.1"/>
    <property type="molecule type" value="Genomic_DNA"/>
</dbReference>
<name>A0ABW6HK99_9FLAO</name>
<evidence type="ECO:0000313" key="7">
    <source>
        <dbReference type="Proteomes" id="UP001600039"/>
    </source>
</evidence>
<dbReference type="SMART" id="SM00448">
    <property type="entry name" value="REC"/>
    <property type="match status" value="1"/>
</dbReference>
<dbReference type="CDD" id="cd00009">
    <property type="entry name" value="AAA"/>
    <property type="match status" value="1"/>
</dbReference>
<dbReference type="PROSITE" id="PS00676">
    <property type="entry name" value="SIGMA54_INTERACT_2"/>
    <property type="match status" value="1"/>
</dbReference>
<dbReference type="SUPFAM" id="SSF52540">
    <property type="entry name" value="P-loop containing nucleoside triphosphate hydrolases"/>
    <property type="match status" value="1"/>
</dbReference>
<reference evidence="6 7" key="1">
    <citation type="submission" date="2024-06" db="EMBL/GenBank/DDBJ databases">
        <title>Flavobacterium spp. isolated from glacier.</title>
        <authorList>
            <person name="Han D."/>
        </authorList>
    </citation>
    <scope>NUCLEOTIDE SEQUENCE [LARGE SCALE GENOMIC DNA]</scope>
    <source>
        <strain evidence="6 7">LB3P45</strain>
    </source>
</reference>
<dbReference type="Pfam" id="PF00072">
    <property type="entry name" value="Response_reg"/>
    <property type="match status" value="1"/>
</dbReference>
<dbReference type="InterPro" id="IPR002078">
    <property type="entry name" value="Sigma_54_int"/>
</dbReference>
<evidence type="ECO:0000259" key="4">
    <source>
        <dbReference type="PROSITE" id="PS50045"/>
    </source>
</evidence>
<dbReference type="InterPro" id="IPR011006">
    <property type="entry name" value="CheY-like_superfamily"/>
</dbReference>
<sequence length="477" mass="54309">MKFIIKKNKKKTSCIIFSVYLNNNFIQIKPMSILKIFIVEDDLFFGETLKYHLKLNPDFDVNLFQTGKQCISNLYQKPDVICLDIGLPDITGDILLKQIQETNDKIPIIIISGQEEIEVAVNFLKSGVLDYIVKNSHTKDLLWNSIIKIKENLKLVQEVEELKEKLEQKFSFEKIIIGQSDGIKGVFNKINKAINTNINVSISGETGTGKEVVAKAIHYNSDRKNKPFIAVNMAAIPKYLIESEFFGHEKGAFTGATERSIGKFEQADGGTIFLDEIAELDLNLQSKLLRVLQEREVVRLGGTNAIKFNTRLIIATHKDLSQEVKKGNFREDLFYRIIGLPIVLPPLRDRGNDTLLLAKHFIDLFVKDNKTKPIVISKDAKQKLIKYPFYGNIRELKSVIDLACVMCEGNEILLDDLTFISINNTDFFLSEEKTLKEYTNEIVLHYLKINNNDVVKTAKKLDIGKSTIYNLIQSKVI</sequence>
<dbReference type="InterPro" id="IPR001789">
    <property type="entry name" value="Sig_transdc_resp-reg_receiver"/>
</dbReference>
<proteinExistence type="predicted"/>
<keyword evidence="3" id="KW-0597">Phosphoprotein</keyword>
<feature type="domain" description="Response regulatory" evidence="5">
    <location>
        <begin position="35"/>
        <end position="149"/>
    </location>
</feature>
<dbReference type="Proteomes" id="UP001600039">
    <property type="component" value="Unassembled WGS sequence"/>
</dbReference>
<feature type="modified residue" description="4-aspartylphosphate" evidence="3">
    <location>
        <position position="84"/>
    </location>
</feature>
<keyword evidence="1" id="KW-0547">Nucleotide-binding</keyword>
<dbReference type="Gene3D" id="3.40.50.2300">
    <property type="match status" value="1"/>
</dbReference>
<dbReference type="PANTHER" id="PTHR32071">
    <property type="entry name" value="TRANSCRIPTIONAL REGULATORY PROTEIN"/>
    <property type="match status" value="1"/>
</dbReference>
<gene>
    <name evidence="6" type="ORF">ACFX5D_05705</name>
</gene>
<dbReference type="SMART" id="SM00382">
    <property type="entry name" value="AAA"/>
    <property type="match status" value="1"/>
</dbReference>
<evidence type="ECO:0000313" key="6">
    <source>
        <dbReference type="EMBL" id="MFE3847457.1"/>
    </source>
</evidence>
<evidence type="ECO:0000259" key="5">
    <source>
        <dbReference type="PROSITE" id="PS50110"/>
    </source>
</evidence>
<feature type="domain" description="Sigma-54 factor interaction" evidence="4">
    <location>
        <begin position="176"/>
        <end position="405"/>
    </location>
</feature>
<dbReference type="InterPro" id="IPR058031">
    <property type="entry name" value="AAA_lid_NorR"/>
</dbReference>
<protein>
    <submittedName>
        <fullName evidence="6">Sigma-54-dependent transcriptional regulator</fullName>
    </submittedName>
</protein>
<dbReference type="RefSeq" id="WP_379857281.1">
    <property type="nucleotide sequence ID" value="NZ_JBHZQA010000003.1"/>
</dbReference>
<organism evidence="6 7">
    <name type="scientific">Flavobacterium fructosi</name>
    <dbReference type="NCBI Taxonomy" id="3230416"/>
    <lineage>
        <taxon>Bacteria</taxon>
        <taxon>Pseudomonadati</taxon>
        <taxon>Bacteroidota</taxon>
        <taxon>Flavobacteriia</taxon>
        <taxon>Flavobacteriales</taxon>
        <taxon>Flavobacteriaceae</taxon>
        <taxon>Flavobacterium</taxon>
    </lineage>
</organism>
<comment type="caution">
    <text evidence="6">The sequence shown here is derived from an EMBL/GenBank/DDBJ whole genome shotgun (WGS) entry which is preliminary data.</text>
</comment>
<dbReference type="Gene3D" id="1.10.8.60">
    <property type="match status" value="1"/>
</dbReference>
<dbReference type="InterPro" id="IPR025943">
    <property type="entry name" value="Sigma_54_int_dom_ATP-bd_2"/>
</dbReference>